<dbReference type="AlphaFoldDB" id="A0AAQ4RRH5"/>
<feature type="domain" description="Integrase catalytic" evidence="7">
    <location>
        <begin position="439"/>
        <end position="597"/>
    </location>
</feature>
<dbReference type="InterPro" id="IPR043128">
    <property type="entry name" value="Rev_trsase/Diguanyl_cyclase"/>
</dbReference>
<dbReference type="InterPro" id="IPR036875">
    <property type="entry name" value="Znf_CCHC_sf"/>
</dbReference>
<reference evidence="8" key="2">
    <citation type="submission" date="2025-08" db="UniProtKB">
        <authorList>
            <consortium name="Ensembl"/>
        </authorList>
    </citation>
    <scope>IDENTIFICATION</scope>
</reference>
<dbReference type="InterPro" id="IPR000477">
    <property type="entry name" value="RT_dom"/>
</dbReference>
<dbReference type="FunFam" id="1.10.340.70:FF:000001">
    <property type="entry name" value="Retrovirus-related Pol polyprotein from transposon gypsy-like Protein"/>
    <property type="match status" value="1"/>
</dbReference>
<keyword evidence="4" id="KW-0863">Zinc-finger</keyword>
<comment type="similarity">
    <text evidence="1">Belongs to the beta type-B retroviral polymerase family. HERV class-II K(HML-2) pol subfamily.</text>
</comment>
<dbReference type="FunFam" id="3.30.420.10:FF:000032">
    <property type="entry name" value="Retrovirus-related Pol polyprotein from transposon 297-like Protein"/>
    <property type="match status" value="1"/>
</dbReference>
<evidence type="ECO:0000259" key="7">
    <source>
        <dbReference type="PROSITE" id="PS50994"/>
    </source>
</evidence>
<dbReference type="SUPFAM" id="SSF57756">
    <property type="entry name" value="Retrovirus zinc finger-like domains"/>
    <property type="match status" value="1"/>
</dbReference>
<dbReference type="SUPFAM" id="SSF56672">
    <property type="entry name" value="DNA/RNA polymerases"/>
    <property type="match status" value="1"/>
</dbReference>
<dbReference type="InterPro" id="IPR001878">
    <property type="entry name" value="Znf_CCHC"/>
</dbReference>
<dbReference type="InterPro" id="IPR036397">
    <property type="entry name" value="RNaseH_sf"/>
</dbReference>
<organism evidence="8 9">
    <name type="scientific">Gasterosteus aculeatus aculeatus</name>
    <name type="common">three-spined stickleback</name>
    <dbReference type="NCBI Taxonomy" id="481459"/>
    <lineage>
        <taxon>Eukaryota</taxon>
        <taxon>Metazoa</taxon>
        <taxon>Chordata</taxon>
        <taxon>Craniata</taxon>
        <taxon>Vertebrata</taxon>
        <taxon>Euteleostomi</taxon>
        <taxon>Actinopterygii</taxon>
        <taxon>Neopterygii</taxon>
        <taxon>Teleostei</taxon>
        <taxon>Neoteleostei</taxon>
        <taxon>Acanthomorphata</taxon>
        <taxon>Eupercaria</taxon>
        <taxon>Perciformes</taxon>
        <taxon>Cottioidei</taxon>
        <taxon>Gasterosteales</taxon>
        <taxon>Gasterosteidae</taxon>
        <taxon>Gasterosteus</taxon>
    </lineage>
</organism>
<dbReference type="SUPFAM" id="SSF53098">
    <property type="entry name" value="Ribonuclease H-like"/>
    <property type="match status" value="1"/>
</dbReference>
<dbReference type="Proteomes" id="UP000007635">
    <property type="component" value="Chromosome VIII"/>
</dbReference>
<evidence type="ECO:0000256" key="1">
    <source>
        <dbReference type="ARBA" id="ARBA00010879"/>
    </source>
</evidence>
<evidence type="ECO:0000259" key="5">
    <source>
        <dbReference type="PROSITE" id="PS50158"/>
    </source>
</evidence>
<dbReference type="PANTHER" id="PTHR37984">
    <property type="entry name" value="PROTEIN CBG26694"/>
    <property type="match status" value="1"/>
</dbReference>
<reference evidence="8" key="3">
    <citation type="submission" date="2025-09" db="UniProtKB">
        <authorList>
            <consortium name="Ensembl"/>
        </authorList>
    </citation>
    <scope>IDENTIFICATION</scope>
</reference>
<keyword evidence="4" id="KW-0479">Metal-binding</keyword>
<dbReference type="Pfam" id="PF00078">
    <property type="entry name" value="RVT_1"/>
    <property type="match status" value="1"/>
</dbReference>
<dbReference type="Pfam" id="PF00665">
    <property type="entry name" value="rve"/>
    <property type="match status" value="1"/>
</dbReference>
<evidence type="ECO:0000256" key="3">
    <source>
        <dbReference type="ARBA" id="ARBA00039658"/>
    </source>
</evidence>
<dbReference type="EC" id="3.1.26.4" evidence="2"/>
<reference evidence="8 9" key="1">
    <citation type="journal article" date="2021" name="G3 (Bethesda)">
        <title>Improved contiguity of the threespine stickleback genome using long-read sequencing.</title>
        <authorList>
            <person name="Nath S."/>
            <person name="Shaw D.E."/>
            <person name="White M.A."/>
        </authorList>
    </citation>
    <scope>NUCLEOTIDE SEQUENCE [LARGE SCALE GENOMIC DNA]</scope>
    <source>
        <strain evidence="8 9">Lake Benthic</strain>
    </source>
</reference>
<dbReference type="Gene3D" id="1.10.340.70">
    <property type="match status" value="1"/>
</dbReference>
<dbReference type="InterPro" id="IPR041588">
    <property type="entry name" value="Integrase_H2C2"/>
</dbReference>
<dbReference type="PROSITE" id="PS50878">
    <property type="entry name" value="RT_POL"/>
    <property type="match status" value="1"/>
</dbReference>
<dbReference type="GO" id="GO:0003676">
    <property type="term" value="F:nucleic acid binding"/>
    <property type="evidence" value="ECO:0007669"/>
    <property type="project" value="InterPro"/>
</dbReference>
<evidence type="ECO:0000256" key="4">
    <source>
        <dbReference type="PROSITE-ProRule" id="PRU00047"/>
    </source>
</evidence>
<dbReference type="Gene3D" id="3.30.420.10">
    <property type="entry name" value="Ribonuclease H-like superfamily/Ribonuclease H"/>
    <property type="match status" value="1"/>
</dbReference>
<dbReference type="Pfam" id="PF17921">
    <property type="entry name" value="Integrase_H2C2"/>
    <property type="match status" value="1"/>
</dbReference>
<feature type="domain" description="Reverse transcriptase" evidence="6">
    <location>
        <begin position="857"/>
        <end position="1035"/>
    </location>
</feature>
<dbReference type="Gene3D" id="3.30.70.270">
    <property type="match status" value="2"/>
</dbReference>
<evidence type="ECO:0000313" key="8">
    <source>
        <dbReference type="Ensembl" id="ENSGACP00000064731.1"/>
    </source>
</evidence>
<dbReference type="InterPro" id="IPR012337">
    <property type="entry name" value="RNaseH-like_sf"/>
</dbReference>
<evidence type="ECO:0000313" key="9">
    <source>
        <dbReference type="Proteomes" id="UP000007635"/>
    </source>
</evidence>
<evidence type="ECO:0000259" key="6">
    <source>
        <dbReference type="PROSITE" id="PS50878"/>
    </source>
</evidence>
<dbReference type="InterPro" id="IPR050951">
    <property type="entry name" value="Retrovirus_Pol_polyprotein"/>
</dbReference>
<dbReference type="GO" id="GO:0008270">
    <property type="term" value="F:zinc ion binding"/>
    <property type="evidence" value="ECO:0007669"/>
    <property type="project" value="UniProtKB-KW"/>
</dbReference>
<dbReference type="Pfam" id="PF22938">
    <property type="entry name" value="Integrase_p58_C"/>
    <property type="match status" value="1"/>
</dbReference>
<name>A0AAQ4RRH5_GASAC</name>
<dbReference type="Gene3D" id="4.10.60.10">
    <property type="entry name" value="Zinc finger, CCHC-type"/>
    <property type="match status" value="1"/>
</dbReference>
<keyword evidence="4" id="KW-0862">Zinc</keyword>
<dbReference type="InterPro" id="IPR043502">
    <property type="entry name" value="DNA/RNA_pol_sf"/>
</dbReference>
<dbReference type="InterPro" id="IPR001584">
    <property type="entry name" value="Integrase_cat-core"/>
</dbReference>
<proteinExistence type="inferred from homology"/>
<dbReference type="Ensembl" id="ENSGACT00000052982.1">
    <property type="protein sequence ID" value="ENSGACP00000064731.1"/>
    <property type="gene ID" value="ENSGACG00000036879.1"/>
</dbReference>
<feature type="domain" description="CCHC-type" evidence="5">
    <location>
        <begin position="57"/>
        <end position="72"/>
    </location>
</feature>
<sequence length="1090" mass="120732">MYLNEQKVLTLSAAATLADEYMLIHKPAFSQVVDSARRGNLNQSTPPRHPSVKEEERRCFYCHKSGHVIADCMTLKRKDQLSSRVHQPKGVGLINDLRSPKLNCDNQSEVDACFRPFVLEALISLTGLPADQQSGKVLRDTACSQSVVLASALPFSAESACGFASVLRGIEMGYVPRPVHKVHIQSDLVSGFFPVAVCDELPIQGIVLLLGNDIAGGKVTPTLEVCDVPRVPGCSTELPKVFPACVVTRAQARQLAFESDISLADTVFCEPFQTADPTPGKEPALVECETETSPSSPPLPATRERLAVAQREDPTLRACFRNVVSDSNTASGEKVAFYLENGVLMRRWSSGVPPDADWQRVHQIVVPLVYRQHVLSVAHESKWSAHLGVTKTYQSVLRHFFWPGLKTDTATFCRSCHVCQMTGKPNQKVSPVPLHPIPVIEAPFGRVIIDCVGPLPRTKNGNQYLFTMMCAATRFPEAVPLRNITAKSIVRALTKFFSTFGLPRVVQSDQGSNFQSRLFKQILGTLNVRHVVSSAYHPESQGALERWHQTLKSMLKKHCHDNGTDWDESTPFVLFAARDAVQESLGFSPAQLVFGHTLRGPLHTLHDQFLSLQAVPAQNVLDYVSQFRERLHRANALAKHMLTAAQTAMKRNYDRSAVERTFSVGDKVLALLPVPGTTLSAKFSGPYEVHERLSDTDYVLSTPDRRRKTRVCHINMLKLYHARNKGPDSEVTARGCRPHSVIGKPPLGVVALTVSDPMPLPDVDDVRPRCPVYPGSRLTNSEAVEALPTCLPHLSHAQRQDVIELITQFPSLFSDVPGRTNVVKHDVELTNPRPIKQHPYRANVMRREVMKGEVEYLLQHGLAKPSSSPWSSPCLVEKKSDGSPRFITDFIKVNAVTVRDSYPLPRMEDCVDALGTAVFVSKLDLLKGYWQVPLTERASEISAFVTPDDFLQYTVMAFGMCNAPATFQRLMNTVLAGVRNCNAYMDDLIIYSNTWESHMLTLSEVFSRFAHANLTINLAKCEFGKATLTYLGRQVGQGQVRPVEAKVEAISSSPVPATRKALRSFLGLAGYYRAFCRNFSSVVEPLTQVA</sequence>
<dbReference type="PROSITE" id="PS50158">
    <property type="entry name" value="ZF_CCHC"/>
    <property type="match status" value="1"/>
</dbReference>
<dbReference type="CDD" id="cd01647">
    <property type="entry name" value="RT_LTR"/>
    <property type="match status" value="1"/>
</dbReference>
<dbReference type="PANTHER" id="PTHR37984:SF15">
    <property type="entry name" value="INTEGRASE CATALYTIC DOMAIN-CONTAINING PROTEIN"/>
    <property type="match status" value="1"/>
</dbReference>
<protein>
    <recommendedName>
        <fullName evidence="3">Gypsy retrotransposon integrase-like protein 1</fullName>
        <ecNumber evidence="2">3.1.26.4</ecNumber>
    </recommendedName>
</protein>
<dbReference type="GeneTree" id="ENSGT01050000244855"/>
<dbReference type="Gene3D" id="3.10.10.10">
    <property type="entry name" value="HIV Type 1 Reverse Transcriptase, subunit A, domain 1"/>
    <property type="match status" value="1"/>
</dbReference>
<dbReference type="PROSITE" id="PS50994">
    <property type="entry name" value="INTEGRASE"/>
    <property type="match status" value="1"/>
</dbReference>
<dbReference type="GO" id="GO:0015074">
    <property type="term" value="P:DNA integration"/>
    <property type="evidence" value="ECO:0007669"/>
    <property type="project" value="InterPro"/>
</dbReference>
<dbReference type="GO" id="GO:0004523">
    <property type="term" value="F:RNA-DNA hybrid ribonuclease activity"/>
    <property type="evidence" value="ECO:0007669"/>
    <property type="project" value="UniProtKB-EC"/>
</dbReference>
<evidence type="ECO:0000256" key="2">
    <source>
        <dbReference type="ARBA" id="ARBA00012180"/>
    </source>
</evidence>
<keyword evidence="9" id="KW-1185">Reference proteome</keyword>
<accession>A0AAQ4RRH5</accession>
<dbReference type="InterPro" id="IPR054465">
    <property type="entry name" value="Integrase_p58-like_C"/>
</dbReference>